<evidence type="ECO:0000256" key="2">
    <source>
        <dbReference type="ARBA" id="ARBA00022475"/>
    </source>
</evidence>
<evidence type="ECO:0000256" key="1">
    <source>
        <dbReference type="ARBA" id="ARBA00004651"/>
    </source>
</evidence>
<feature type="region of interest" description="Disordered" evidence="6">
    <location>
        <begin position="270"/>
        <end position="297"/>
    </location>
</feature>
<name>A0A7Z0LTV0_9GAMM</name>
<evidence type="ECO:0000256" key="5">
    <source>
        <dbReference type="ARBA" id="ARBA00023136"/>
    </source>
</evidence>
<keyword evidence="4 7" id="KW-1133">Transmembrane helix</keyword>
<evidence type="ECO:0000256" key="7">
    <source>
        <dbReference type="SAM" id="Phobius"/>
    </source>
</evidence>
<dbReference type="PANTHER" id="PTHR32309">
    <property type="entry name" value="TYROSINE-PROTEIN KINASE"/>
    <property type="match status" value="1"/>
</dbReference>
<dbReference type="GO" id="GO:0005886">
    <property type="term" value="C:plasma membrane"/>
    <property type="evidence" value="ECO:0007669"/>
    <property type="project" value="UniProtKB-SubCell"/>
</dbReference>
<feature type="compositionally biased region" description="Polar residues" evidence="6">
    <location>
        <begin position="270"/>
        <end position="282"/>
    </location>
</feature>
<sequence>MESDAQVAKSYEIDLRDLAIAILGSWYWIIGTLLLSVSLCLVYLWLVTPVYEARFRAAPAAASNFAVFNHFNDFQISPEDAYRALGNRLTSFQNFEAFIEERGDELSFDSEESLIELFQKRFTIEGLVADRTGSMTMSIKYRYPEGENGDELLNSYIAETSSTVWSRLHARFAAYNQAQLMRLDINLNLEQAALRTEREEEIFEVERAITVARNLNIQTPTMPYQLDGEQRGSQIIYSNVGNLPKYFMGYETLESERDALISSLDKGLSNQDVRDNQQSIDARQQISDSISEDESSKNGLDDFIVTERVVDVIEYAFPGERTVSPNKPLILALSIVIGSIFGLVIALMSVLFKNMKRRDLQE</sequence>
<evidence type="ECO:0000256" key="3">
    <source>
        <dbReference type="ARBA" id="ARBA00022692"/>
    </source>
</evidence>
<evidence type="ECO:0000256" key="4">
    <source>
        <dbReference type="ARBA" id="ARBA00022989"/>
    </source>
</evidence>
<comment type="subcellular location">
    <subcellularLocation>
        <location evidence="1">Cell membrane</location>
        <topology evidence="1">Multi-pass membrane protein</topology>
    </subcellularLocation>
</comment>
<dbReference type="PANTHER" id="PTHR32309:SF13">
    <property type="entry name" value="FERRIC ENTEROBACTIN TRANSPORT PROTEIN FEPE"/>
    <property type="match status" value="1"/>
</dbReference>
<dbReference type="Proteomes" id="UP000526892">
    <property type="component" value="Unassembled WGS sequence"/>
</dbReference>
<dbReference type="EMBL" id="JACCDE010000016">
    <property type="protein sequence ID" value="NYS78447.1"/>
    <property type="molecule type" value="Genomic_DNA"/>
</dbReference>
<organism evidence="9 10">
    <name type="scientific">Vreelandella glaciei</name>
    <dbReference type="NCBI Taxonomy" id="186761"/>
    <lineage>
        <taxon>Bacteria</taxon>
        <taxon>Pseudomonadati</taxon>
        <taxon>Pseudomonadota</taxon>
        <taxon>Gammaproteobacteria</taxon>
        <taxon>Oceanospirillales</taxon>
        <taxon>Halomonadaceae</taxon>
        <taxon>Vreelandella</taxon>
    </lineage>
</organism>
<evidence type="ECO:0000256" key="6">
    <source>
        <dbReference type="SAM" id="MobiDB-lite"/>
    </source>
</evidence>
<keyword evidence="10" id="KW-1185">Reference proteome</keyword>
<dbReference type="AlphaFoldDB" id="A0A7Z0LTV0"/>
<evidence type="ECO:0000259" key="8">
    <source>
        <dbReference type="Pfam" id="PF02706"/>
    </source>
</evidence>
<dbReference type="Pfam" id="PF02706">
    <property type="entry name" value="Wzz"/>
    <property type="match status" value="1"/>
</dbReference>
<evidence type="ECO:0000313" key="10">
    <source>
        <dbReference type="Proteomes" id="UP000526892"/>
    </source>
</evidence>
<dbReference type="SUPFAM" id="SSF160355">
    <property type="entry name" value="Bacterial polysaccharide co-polymerase-like"/>
    <property type="match status" value="1"/>
</dbReference>
<protein>
    <recommendedName>
        <fullName evidence="8">Polysaccharide chain length determinant N-terminal domain-containing protein</fullName>
    </recommendedName>
</protein>
<dbReference type="RefSeq" id="WP_179916236.1">
    <property type="nucleotide sequence ID" value="NZ_JACCDE010000016.1"/>
</dbReference>
<dbReference type="InterPro" id="IPR003856">
    <property type="entry name" value="LPS_length_determ_N"/>
</dbReference>
<feature type="transmembrane region" description="Helical" evidence="7">
    <location>
        <begin position="26"/>
        <end position="46"/>
    </location>
</feature>
<accession>A0A7Z0LTV0</accession>
<dbReference type="GO" id="GO:0004713">
    <property type="term" value="F:protein tyrosine kinase activity"/>
    <property type="evidence" value="ECO:0007669"/>
    <property type="project" value="TreeGrafter"/>
</dbReference>
<evidence type="ECO:0000313" key="9">
    <source>
        <dbReference type="EMBL" id="NYS78447.1"/>
    </source>
</evidence>
<dbReference type="InterPro" id="IPR050445">
    <property type="entry name" value="Bact_polysacc_biosynth/exp"/>
</dbReference>
<proteinExistence type="predicted"/>
<feature type="domain" description="Polysaccharide chain length determinant N-terminal" evidence="8">
    <location>
        <begin position="12"/>
        <end position="77"/>
    </location>
</feature>
<reference evidence="9 10" key="1">
    <citation type="journal article" date="2003" name="Extremophiles">
        <title>Halomonas glaciei sp. nov. isolated from fast ice of Adelie Land, Antarctica.</title>
        <authorList>
            <person name="Reddy G.S."/>
            <person name="Raghavan P.U."/>
            <person name="Sarita N.B."/>
            <person name="Prakash J.S."/>
            <person name="Nagesh N."/>
            <person name="Delille D."/>
            <person name="Shivaji S."/>
        </authorList>
    </citation>
    <scope>NUCLEOTIDE SEQUENCE [LARGE SCALE GENOMIC DNA]</scope>
    <source>
        <strain evidence="9 10">DD39</strain>
    </source>
</reference>
<keyword evidence="5 7" id="KW-0472">Membrane</keyword>
<keyword evidence="2" id="KW-1003">Cell membrane</keyword>
<feature type="transmembrane region" description="Helical" evidence="7">
    <location>
        <begin position="329"/>
        <end position="352"/>
    </location>
</feature>
<gene>
    <name evidence="9" type="ORF">HZS80_12140</name>
</gene>
<dbReference type="Gene3D" id="3.30.1890.10">
    <property type="entry name" value="FepE-like"/>
    <property type="match status" value="1"/>
</dbReference>
<comment type="caution">
    <text evidence="9">The sequence shown here is derived from an EMBL/GenBank/DDBJ whole genome shotgun (WGS) entry which is preliminary data.</text>
</comment>
<keyword evidence="3 7" id="KW-0812">Transmembrane</keyword>